<feature type="compositionally biased region" description="Basic and acidic residues" evidence="2">
    <location>
        <begin position="388"/>
        <end position="399"/>
    </location>
</feature>
<evidence type="ECO:0000313" key="4">
    <source>
        <dbReference type="EMBL" id="KIM63331.1"/>
    </source>
</evidence>
<dbReference type="InParanoid" id="A0A0C3E5L8"/>
<feature type="region of interest" description="Disordered" evidence="2">
    <location>
        <begin position="50"/>
        <end position="71"/>
    </location>
</feature>
<gene>
    <name evidence="4" type="ORF">SCLCIDRAFT_752468</name>
</gene>
<dbReference type="InterPro" id="IPR030379">
    <property type="entry name" value="G_SEPTIN_dom"/>
</dbReference>
<dbReference type="EMBL" id="KN822035">
    <property type="protein sequence ID" value="KIM63331.1"/>
    <property type="molecule type" value="Genomic_DNA"/>
</dbReference>
<keyword evidence="5" id="KW-1185">Reference proteome</keyword>
<dbReference type="PANTHER" id="PTHR18884">
    <property type="entry name" value="SEPTIN"/>
    <property type="match status" value="1"/>
</dbReference>
<feature type="region of interest" description="Disordered" evidence="2">
    <location>
        <begin position="1"/>
        <end position="22"/>
    </location>
</feature>
<organism evidence="4 5">
    <name type="scientific">Scleroderma citrinum Foug A</name>
    <dbReference type="NCBI Taxonomy" id="1036808"/>
    <lineage>
        <taxon>Eukaryota</taxon>
        <taxon>Fungi</taxon>
        <taxon>Dikarya</taxon>
        <taxon>Basidiomycota</taxon>
        <taxon>Agaricomycotina</taxon>
        <taxon>Agaricomycetes</taxon>
        <taxon>Agaricomycetidae</taxon>
        <taxon>Boletales</taxon>
        <taxon>Sclerodermatineae</taxon>
        <taxon>Sclerodermataceae</taxon>
        <taxon>Scleroderma</taxon>
    </lineage>
</organism>
<feature type="domain" description="Septin-type G" evidence="3">
    <location>
        <begin position="111"/>
        <end position="585"/>
    </location>
</feature>
<keyword evidence="1" id="KW-0547">Nucleotide-binding</keyword>
<dbReference type="STRING" id="1036808.A0A0C3E5L8"/>
<protein>
    <recommendedName>
        <fullName evidence="3">Septin-type G domain-containing protein</fullName>
    </recommendedName>
</protein>
<reference evidence="5" key="2">
    <citation type="submission" date="2015-01" db="EMBL/GenBank/DDBJ databases">
        <title>Evolutionary Origins and Diversification of the Mycorrhizal Mutualists.</title>
        <authorList>
            <consortium name="DOE Joint Genome Institute"/>
            <consortium name="Mycorrhizal Genomics Consortium"/>
            <person name="Kohler A."/>
            <person name="Kuo A."/>
            <person name="Nagy L.G."/>
            <person name="Floudas D."/>
            <person name="Copeland A."/>
            <person name="Barry K.W."/>
            <person name="Cichocki N."/>
            <person name="Veneault-Fourrey C."/>
            <person name="LaButti K."/>
            <person name="Lindquist E.A."/>
            <person name="Lipzen A."/>
            <person name="Lundell T."/>
            <person name="Morin E."/>
            <person name="Murat C."/>
            <person name="Riley R."/>
            <person name="Ohm R."/>
            <person name="Sun H."/>
            <person name="Tunlid A."/>
            <person name="Henrissat B."/>
            <person name="Grigoriev I.V."/>
            <person name="Hibbett D.S."/>
            <person name="Martin F."/>
        </authorList>
    </citation>
    <scope>NUCLEOTIDE SEQUENCE [LARGE SCALE GENOMIC DNA]</scope>
    <source>
        <strain evidence="5">Foug A</strain>
    </source>
</reference>
<feature type="region of interest" description="Disordered" evidence="2">
    <location>
        <begin position="367"/>
        <end position="439"/>
    </location>
</feature>
<feature type="compositionally biased region" description="Basic and acidic residues" evidence="2">
    <location>
        <begin position="418"/>
        <end position="432"/>
    </location>
</feature>
<dbReference type="HOGENOM" id="CLU_031563_0_0_1"/>
<evidence type="ECO:0000313" key="5">
    <source>
        <dbReference type="Proteomes" id="UP000053989"/>
    </source>
</evidence>
<evidence type="ECO:0000259" key="3">
    <source>
        <dbReference type="PROSITE" id="PS51719"/>
    </source>
</evidence>
<dbReference type="Gene3D" id="3.40.50.300">
    <property type="entry name" value="P-loop containing nucleotide triphosphate hydrolases"/>
    <property type="match status" value="1"/>
</dbReference>
<dbReference type="AlphaFoldDB" id="A0A0C3E5L8"/>
<dbReference type="Pfam" id="PF00735">
    <property type="entry name" value="Septin"/>
    <property type="match status" value="3"/>
</dbReference>
<dbReference type="SUPFAM" id="SSF52540">
    <property type="entry name" value="P-loop containing nucleoside triphosphate hydrolases"/>
    <property type="match status" value="1"/>
</dbReference>
<feature type="region of interest" description="Disordered" evidence="2">
    <location>
        <begin position="474"/>
        <end position="520"/>
    </location>
</feature>
<dbReference type="InterPro" id="IPR027417">
    <property type="entry name" value="P-loop_NTPase"/>
</dbReference>
<dbReference type="PROSITE" id="PS51719">
    <property type="entry name" value="G_SEPTIN"/>
    <property type="match status" value="1"/>
</dbReference>
<dbReference type="OrthoDB" id="10261408at2759"/>
<dbReference type="GO" id="GO:0005525">
    <property type="term" value="F:GTP binding"/>
    <property type="evidence" value="ECO:0007669"/>
    <property type="project" value="UniProtKB-KW"/>
</dbReference>
<keyword evidence="1" id="KW-0342">GTP-binding</keyword>
<accession>A0A0C3E5L8</accession>
<proteinExistence type="inferred from homology"/>
<comment type="similarity">
    <text evidence="1">Belongs to the TRAFAC class TrmE-Era-EngA-EngB-Septin-like GTPase superfamily. Septin GTPase family.</text>
</comment>
<evidence type="ECO:0000256" key="1">
    <source>
        <dbReference type="RuleBase" id="RU004560"/>
    </source>
</evidence>
<name>A0A0C3E5L8_9AGAM</name>
<evidence type="ECO:0000256" key="2">
    <source>
        <dbReference type="SAM" id="MobiDB-lite"/>
    </source>
</evidence>
<feature type="region of interest" description="Disordered" evidence="2">
    <location>
        <begin position="95"/>
        <end position="119"/>
    </location>
</feature>
<sequence length="606" mass="66779">MFSFRRRPKDTSPIAPSLRASPSLPELYAQGIPWPESLVDATVLNKSEDAAPNSSDVVAHEASRQQASQNGTSISSLYMSQPSPAFENWRKSAAPSTITATNRRAHKKNRNPPAFNLMVVGGRDTGKTSLLRLLLDTSDISPSATAEQRASLQRFLQGDLKRTQSISTACVEISESRYDRVLLTVIDTPGLDFGEGRELSVERQVTNIIRYIDQQYADTMIEESKVIRQSKGDQHIHLCIFMVDPASIMSSRVRRARLSLPRKSFSESRISTSTAVMSEVEHLDDRVPGELGMSSAELRVIRRLSERVNVLPVIARADSLTDDALSAIKAAVRRGLRGVGLDFGVLSTPMAKEGNLSSPLQEIAANGDALHGDSNGTNDRLPNGDSHASSDEMHKERAPRPVIKIQTSRVSRSRSRSRRDLSAAAHDGREPYFPEDADEQSVATVRFSAQALAKTDIETLLPFAFIAPEPLSCPRTTTQLPPPAPDSKPVGEDPVTSASTPVAETPTVPPDSPVLRKSVYDRPPPEDLRGVFTRKFRWGTVDVLNPDHCDYAALRTAMLLSHMKVLKVHTREVLYEKYRTEKLLAKRATRSIGPEETKRLLEDLGL</sequence>
<dbReference type="Proteomes" id="UP000053989">
    <property type="component" value="Unassembled WGS sequence"/>
</dbReference>
<reference evidence="4 5" key="1">
    <citation type="submission" date="2014-04" db="EMBL/GenBank/DDBJ databases">
        <authorList>
            <consortium name="DOE Joint Genome Institute"/>
            <person name="Kuo A."/>
            <person name="Kohler A."/>
            <person name="Nagy L.G."/>
            <person name="Floudas D."/>
            <person name="Copeland A."/>
            <person name="Barry K.W."/>
            <person name="Cichocki N."/>
            <person name="Veneault-Fourrey C."/>
            <person name="LaButti K."/>
            <person name="Lindquist E.A."/>
            <person name="Lipzen A."/>
            <person name="Lundell T."/>
            <person name="Morin E."/>
            <person name="Murat C."/>
            <person name="Sun H."/>
            <person name="Tunlid A."/>
            <person name="Henrissat B."/>
            <person name="Grigoriev I.V."/>
            <person name="Hibbett D.S."/>
            <person name="Martin F."/>
            <person name="Nordberg H.P."/>
            <person name="Cantor M.N."/>
            <person name="Hua S.X."/>
        </authorList>
    </citation>
    <scope>NUCLEOTIDE SEQUENCE [LARGE SCALE GENOMIC DNA]</scope>
    <source>
        <strain evidence="4 5">Foug A</strain>
    </source>
</reference>